<protein>
    <submittedName>
        <fullName evidence="1">Uncharacterized protein</fullName>
    </submittedName>
</protein>
<organism evidence="1">
    <name type="scientific">Panstrongylus lignarius</name>
    <dbReference type="NCBI Taxonomy" id="156445"/>
    <lineage>
        <taxon>Eukaryota</taxon>
        <taxon>Metazoa</taxon>
        <taxon>Ecdysozoa</taxon>
        <taxon>Arthropoda</taxon>
        <taxon>Hexapoda</taxon>
        <taxon>Insecta</taxon>
        <taxon>Pterygota</taxon>
        <taxon>Neoptera</taxon>
        <taxon>Paraneoptera</taxon>
        <taxon>Hemiptera</taxon>
        <taxon>Heteroptera</taxon>
        <taxon>Panheteroptera</taxon>
        <taxon>Cimicomorpha</taxon>
        <taxon>Reduviidae</taxon>
        <taxon>Triatominae</taxon>
        <taxon>Panstrongylus</taxon>
    </lineage>
</organism>
<reference evidence="1" key="1">
    <citation type="journal article" date="2018" name="PLoS Negl. Trop. Dis.">
        <title>An insight into the salivary gland and fat body transcriptome of Panstrongylus lignarius (Hemiptera: Heteroptera), the main vector of Chagas disease in Peru.</title>
        <authorList>
            <person name="Nevoa J.C."/>
            <person name="Mendes M.T."/>
            <person name="da Silva M.V."/>
            <person name="Soares S.C."/>
            <person name="Oliveira C.J.F."/>
            <person name="Ribeiro J.M.C."/>
        </authorList>
    </citation>
    <scope>NUCLEOTIDE SEQUENCE</scope>
</reference>
<evidence type="ECO:0000313" key="1">
    <source>
        <dbReference type="EMBL" id="JAW14911.1"/>
    </source>
</evidence>
<accession>A0A224Y331</accession>
<name>A0A224Y331_9HEMI</name>
<proteinExistence type="predicted"/>
<dbReference type="AlphaFoldDB" id="A0A224Y331"/>
<dbReference type="EMBL" id="GFTR01001515">
    <property type="protein sequence ID" value="JAW14911.1"/>
    <property type="molecule type" value="Transcribed_RNA"/>
</dbReference>
<sequence length="98" mass="10782">MQSLALTFCSNFSLYAHGTSYPSSQRISPPKLEVSPSCTSSALLRWIYCASSPPERYLCTPLPRADPSTRFAWVLVRTPLVRRSASRAGALIPLLLVP</sequence>